<evidence type="ECO:0000313" key="1">
    <source>
        <dbReference type="EMBL" id="MBO1109574.1"/>
    </source>
</evidence>
<dbReference type="Proteomes" id="UP000664658">
    <property type="component" value="Unassembled WGS sequence"/>
</dbReference>
<gene>
    <name evidence="1" type="ORF">J2R62_15415</name>
</gene>
<organism evidence="1 2">
    <name type="scientific">Plesiomonas shigelloides</name>
    <name type="common">Aeromonas shigelloides</name>
    <dbReference type="NCBI Taxonomy" id="703"/>
    <lineage>
        <taxon>Bacteria</taxon>
        <taxon>Pseudomonadati</taxon>
        <taxon>Pseudomonadota</taxon>
        <taxon>Gammaproteobacteria</taxon>
        <taxon>Enterobacterales</taxon>
        <taxon>Enterobacteriaceae</taxon>
        <taxon>Plesiomonas</taxon>
    </lineage>
</organism>
<dbReference type="GeneID" id="69706410"/>
<sequence>MQTIQELLNTVSRELTDEGPLRRWTQDDLVKYYNSAVAALATYRPDIFATTKTVTCVAGTRQTLPTGARRLIEVERNTNGRKLRFCERGVLDDMEPDWMCSTGSTEAEAYAYDESNPTVFWLYPGVADGVQVDVVASVMPEPVTVSQITQPLPFDAAFFTPCMDWIIYRAYMRDADDTANSARGQLHLQAFAQYLGIKLEADRALSQRRQQKFQTNQG</sequence>
<evidence type="ECO:0008006" key="3">
    <source>
        <dbReference type="Google" id="ProtNLM"/>
    </source>
</evidence>
<dbReference type="AlphaFoldDB" id="A0A379CPG7"/>
<dbReference type="RefSeq" id="WP_084978109.1">
    <property type="nucleotide sequence ID" value="NZ_CP050969.1"/>
</dbReference>
<comment type="caution">
    <text evidence="1">The sequence shown here is derived from an EMBL/GenBank/DDBJ whole genome shotgun (WGS) entry which is preliminary data.</text>
</comment>
<protein>
    <recommendedName>
        <fullName evidence="3">Phage protein</fullName>
    </recommendedName>
</protein>
<accession>A0A379CPG7</accession>
<name>A0A379CPG7_PLESH</name>
<reference evidence="1" key="1">
    <citation type="submission" date="2021-03" db="EMBL/GenBank/DDBJ databases">
        <title>Plesiomonas shigelloides zfcc0051, isolated from zebrafish feces.</title>
        <authorList>
            <person name="Vanderhoek Z."/>
            <person name="Gaulke C."/>
        </authorList>
    </citation>
    <scope>NUCLEOTIDE SEQUENCE</scope>
    <source>
        <strain evidence="1">Zfcc0051</strain>
    </source>
</reference>
<dbReference type="Pfam" id="PF24175">
    <property type="entry name" value="SU10_adaptor"/>
    <property type="match status" value="1"/>
</dbReference>
<dbReference type="InterPro" id="IPR056209">
    <property type="entry name" value="SU10_adaptor"/>
</dbReference>
<proteinExistence type="predicted"/>
<evidence type="ECO:0000313" key="2">
    <source>
        <dbReference type="Proteomes" id="UP000664658"/>
    </source>
</evidence>
<dbReference type="EMBL" id="JAFNAA010000021">
    <property type="protein sequence ID" value="MBO1109574.1"/>
    <property type="molecule type" value="Genomic_DNA"/>
</dbReference>